<accession>A0AAP0I1C0</accession>
<sequence>MQRCSSAVVTRPIGSANRRAGVSSGQRAVAPARQREAPGNTGSSAGSVTAVTPAATARQRVGSAATNQRRRNATRRNSPAVATAATDERRRGCDAMNGALSTGRMRDFDEIATTRWSYLWNCCRLSESSSMVHGLPKSMSLASRTWFQTVGGEITMPIGVCIWGDIEDVYGFAVAELARLGVHIHLPWGLAGLALPIAIAELARWVGVLRAFTKKAPFFVSESIGK</sequence>
<evidence type="ECO:0000256" key="1">
    <source>
        <dbReference type="SAM" id="MobiDB-lite"/>
    </source>
</evidence>
<feature type="region of interest" description="Disordered" evidence="1">
    <location>
        <begin position="1"/>
        <end position="88"/>
    </location>
</feature>
<evidence type="ECO:0000313" key="2">
    <source>
        <dbReference type="EMBL" id="KAK9104491.1"/>
    </source>
</evidence>
<evidence type="ECO:0000313" key="3">
    <source>
        <dbReference type="Proteomes" id="UP001419268"/>
    </source>
</evidence>
<gene>
    <name evidence="2" type="ORF">Scep_021335</name>
</gene>
<dbReference type="AlphaFoldDB" id="A0AAP0I1C0"/>
<keyword evidence="3" id="KW-1185">Reference proteome</keyword>
<reference evidence="2 3" key="1">
    <citation type="submission" date="2024-01" db="EMBL/GenBank/DDBJ databases">
        <title>Genome assemblies of Stephania.</title>
        <authorList>
            <person name="Yang L."/>
        </authorList>
    </citation>
    <scope>NUCLEOTIDE SEQUENCE [LARGE SCALE GENOMIC DNA]</scope>
    <source>
        <strain evidence="2">JXDWG</strain>
        <tissue evidence="2">Leaf</tissue>
    </source>
</reference>
<comment type="caution">
    <text evidence="2">The sequence shown here is derived from an EMBL/GenBank/DDBJ whole genome shotgun (WGS) entry which is preliminary data.</text>
</comment>
<name>A0AAP0I1C0_9MAGN</name>
<protein>
    <submittedName>
        <fullName evidence="2">Uncharacterized protein</fullName>
    </submittedName>
</protein>
<organism evidence="2 3">
    <name type="scientific">Stephania cephalantha</name>
    <dbReference type="NCBI Taxonomy" id="152367"/>
    <lineage>
        <taxon>Eukaryota</taxon>
        <taxon>Viridiplantae</taxon>
        <taxon>Streptophyta</taxon>
        <taxon>Embryophyta</taxon>
        <taxon>Tracheophyta</taxon>
        <taxon>Spermatophyta</taxon>
        <taxon>Magnoliopsida</taxon>
        <taxon>Ranunculales</taxon>
        <taxon>Menispermaceae</taxon>
        <taxon>Menispermoideae</taxon>
        <taxon>Cissampelideae</taxon>
        <taxon>Stephania</taxon>
    </lineage>
</organism>
<dbReference type="EMBL" id="JBBNAG010000009">
    <property type="protein sequence ID" value="KAK9104491.1"/>
    <property type="molecule type" value="Genomic_DNA"/>
</dbReference>
<dbReference type="Proteomes" id="UP001419268">
    <property type="component" value="Unassembled WGS sequence"/>
</dbReference>
<feature type="compositionally biased region" description="Polar residues" evidence="1">
    <location>
        <begin position="40"/>
        <end position="50"/>
    </location>
</feature>
<proteinExistence type="predicted"/>